<dbReference type="InterPro" id="IPR046341">
    <property type="entry name" value="SET_dom_sf"/>
</dbReference>
<protein>
    <recommendedName>
        <fullName evidence="2">SET domain-containing protein</fullName>
    </recommendedName>
</protein>
<name>A0A2P5I1U8_DIAHE</name>
<evidence type="ECO:0000259" key="2">
    <source>
        <dbReference type="PROSITE" id="PS50280"/>
    </source>
</evidence>
<dbReference type="CDD" id="cd20071">
    <property type="entry name" value="SET_SMYD"/>
    <property type="match status" value="1"/>
</dbReference>
<dbReference type="STRING" id="158607.A0A2P5I1U8"/>
<comment type="caution">
    <text evidence="3">The sequence shown here is derived from an EMBL/GenBank/DDBJ whole genome shotgun (WGS) entry which is preliminary data.</text>
</comment>
<dbReference type="AlphaFoldDB" id="A0A2P5I1U8"/>
<sequence>MSTPPPVDQMVQRDHLLPQTGQAVTPGPPHTPQREGLNKKEVSKDGFPSPSGPDTPEARGHLIDLSPSLSLSPSILHLSPSTPFSSPNSSANEDSPREASSSDTSDYDFESSEEDEIYGSEDESDIVGNAKSDKNVTREDDDDKMQAGHASLPPATRGWQYQYFRSRPDTCLGAGWVPGNPLPNRTYANEHIAVAESPLQGHGVFAAADIKMGTEVLMEAPLLRARSLQRLCAKHARLGDEERAIYDGLVGYHESDTCPVRKRWSANSFDLAMSQNGVFAIASNFNHACKSRRNTSYDWDQRKGVMTFTAMRDIEKGEEMLVSYCNYRHVLKAVYGFVCHCGGCDSQVVEL</sequence>
<dbReference type="PROSITE" id="PS50280">
    <property type="entry name" value="SET"/>
    <property type="match status" value="1"/>
</dbReference>
<dbReference type="InterPro" id="IPR053185">
    <property type="entry name" value="SET_domain_protein"/>
</dbReference>
<dbReference type="Pfam" id="PF00856">
    <property type="entry name" value="SET"/>
    <property type="match status" value="1"/>
</dbReference>
<feature type="region of interest" description="Disordered" evidence="1">
    <location>
        <begin position="1"/>
        <end position="153"/>
    </location>
</feature>
<organism evidence="3 4">
    <name type="scientific">Diaporthe helianthi</name>
    <dbReference type="NCBI Taxonomy" id="158607"/>
    <lineage>
        <taxon>Eukaryota</taxon>
        <taxon>Fungi</taxon>
        <taxon>Dikarya</taxon>
        <taxon>Ascomycota</taxon>
        <taxon>Pezizomycotina</taxon>
        <taxon>Sordariomycetes</taxon>
        <taxon>Sordariomycetidae</taxon>
        <taxon>Diaporthales</taxon>
        <taxon>Diaporthaceae</taxon>
        <taxon>Diaporthe</taxon>
    </lineage>
</organism>
<dbReference type="OrthoDB" id="3180714at2759"/>
<evidence type="ECO:0000256" key="1">
    <source>
        <dbReference type="SAM" id="MobiDB-lite"/>
    </source>
</evidence>
<dbReference type="InParanoid" id="A0A2P5I1U8"/>
<proteinExistence type="predicted"/>
<dbReference type="Proteomes" id="UP000094444">
    <property type="component" value="Unassembled WGS sequence"/>
</dbReference>
<dbReference type="InterPro" id="IPR001214">
    <property type="entry name" value="SET_dom"/>
</dbReference>
<feature type="compositionally biased region" description="Basic and acidic residues" evidence="1">
    <location>
        <begin position="32"/>
        <end position="44"/>
    </location>
</feature>
<dbReference type="Gene3D" id="2.170.270.10">
    <property type="entry name" value="SET domain"/>
    <property type="match status" value="1"/>
</dbReference>
<dbReference type="EMBL" id="MAVT02000363">
    <property type="protein sequence ID" value="POS76492.1"/>
    <property type="molecule type" value="Genomic_DNA"/>
</dbReference>
<evidence type="ECO:0000313" key="3">
    <source>
        <dbReference type="EMBL" id="POS76492.1"/>
    </source>
</evidence>
<evidence type="ECO:0000313" key="4">
    <source>
        <dbReference type="Proteomes" id="UP000094444"/>
    </source>
</evidence>
<dbReference type="PANTHER" id="PTHR47332">
    <property type="entry name" value="SET DOMAIN-CONTAINING PROTEIN 5"/>
    <property type="match status" value="1"/>
</dbReference>
<feature type="compositionally biased region" description="Acidic residues" evidence="1">
    <location>
        <begin position="105"/>
        <end position="125"/>
    </location>
</feature>
<gene>
    <name evidence="3" type="ORF">DHEL01_v205121</name>
</gene>
<feature type="compositionally biased region" description="Low complexity" evidence="1">
    <location>
        <begin position="63"/>
        <end position="90"/>
    </location>
</feature>
<dbReference type="PANTHER" id="PTHR47332:SF4">
    <property type="entry name" value="SET DOMAIN-CONTAINING PROTEIN 5"/>
    <property type="match status" value="1"/>
</dbReference>
<accession>A0A2P5I1U8</accession>
<dbReference type="SUPFAM" id="SSF82199">
    <property type="entry name" value="SET domain"/>
    <property type="match status" value="1"/>
</dbReference>
<keyword evidence="4" id="KW-1185">Reference proteome</keyword>
<feature type="domain" description="SET" evidence="2">
    <location>
        <begin position="190"/>
        <end position="325"/>
    </location>
</feature>
<reference evidence="3" key="1">
    <citation type="submission" date="2017-09" db="EMBL/GenBank/DDBJ databases">
        <title>Polyketide synthases of a Diaporthe helianthi virulent isolate.</title>
        <authorList>
            <person name="Baroncelli R."/>
        </authorList>
    </citation>
    <scope>NUCLEOTIDE SEQUENCE [LARGE SCALE GENOMIC DNA]</scope>
    <source>
        <strain evidence="3">7/96</strain>
    </source>
</reference>